<evidence type="ECO:0000313" key="2">
    <source>
        <dbReference type="EMBL" id="AZF99037.1"/>
    </source>
</evidence>
<dbReference type="InterPro" id="IPR027351">
    <property type="entry name" value="(+)RNA_virus_helicase_core_dom"/>
</dbReference>
<dbReference type="InterPro" id="IPR027417">
    <property type="entry name" value="P-loop_NTPase"/>
</dbReference>
<dbReference type="EMBL" id="MH645156">
    <property type="protein sequence ID" value="AZF99037.1"/>
    <property type="molecule type" value="Genomic_RNA"/>
</dbReference>
<dbReference type="PROSITE" id="PS51657">
    <property type="entry name" value="PSRV_HELICASE"/>
    <property type="match status" value="1"/>
</dbReference>
<name>A0A3G8FWN8_PMV</name>
<accession>A0A3G8FWN8</accession>
<reference evidence="2" key="1">
    <citation type="journal article" date="2018" name="Plant Pathol.">
        <title>Using High Throughput Sequencing in support of a plant health outbreak reveals novel viruses in Ullucus tuberosus (Basellaceae).</title>
        <authorList>
            <person name="Fox A."/>
            <person name="Fowkes A."/>
            <person name="Skelton A."/>
            <person name="Harju V."/>
            <person name="Buxton-Kirk A."/>
            <person name="Kelly M."/>
            <person name="Forde S."/>
            <person name="Pufal H."/>
            <person name="Conyers C."/>
            <person name="Ward R."/>
            <person name="Weekes R."/>
            <person name="Boonham N."/>
            <person name="Adams I."/>
        </authorList>
    </citation>
    <scope>NUCLEOTIDE SEQUENCE</scope>
    <source>
        <strain evidence="2">Ullucus</strain>
    </source>
</reference>
<organism evidence="2">
    <name type="scientific">Papaya mosaic potexvirus</name>
    <name type="common">PMV</name>
    <dbReference type="NCBI Taxonomy" id="12181"/>
    <lineage>
        <taxon>Viruses</taxon>
        <taxon>Riboviria</taxon>
        <taxon>Orthornavirae</taxon>
        <taxon>Kitrinoviricota</taxon>
        <taxon>Alsuviricetes</taxon>
        <taxon>Tymovirales</taxon>
        <taxon>Alphaflexiviridae</taxon>
        <taxon>Potexvirus</taxon>
        <taxon>Potexvirus papayae</taxon>
    </lineage>
</organism>
<protein>
    <submittedName>
        <fullName evidence="2">Orf2</fullName>
    </submittedName>
</protein>
<feature type="domain" description="(+)RNA virus helicase C-terminal" evidence="1">
    <location>
        <begin position="1"/>
        <end position="230"/>
    </location>
</feature>
<dbReference type="GO" id="GO:0005524">
    <property type="term" value="F:ATP binding"/>
    <property type="evidence" value="ECO:0007669"/>
    <property type="project" value="InterPro"/>
</dbReference>
<evidence type="ECO:0000259" key="1">
    <source>
        <dbReference type="PROSITE" id="PS51657"/>
    </source>
</evidence>
<dbReference type="Pfam" id="PF01443">
    <property type="entry name" value="Viral_helicase1"/>
    <property type="match status" value="1"/>
</dbReference>
<proteinExistence type="predicted"/>
<dbReference type="SUPFAM" id="SSF52540">
    <property type="entry name" value="P-loop containing nucleoside triphosphate hydrolases"/>
    <property type="match status" value="1"/>
</dbReference>
<organismHost>
    <name type="scientific">Ullucus tuberosus</name>
    <name type="common">Olluco</name>
    <dbReference type="NCBI Taxonomy" id="108055"/>
</organismHost>
<organismHost>
    <name type="scientific">Carica papaya</name>
    <name type="common">Papaya</name>
    <dbReference type="NCBI Taxonomy" id="3649"/>
</organismHost>
<sequence length="230" mass="25408">MNHFINCLVSEGFSRTKEPLTDTLVVHAVAGSGKSTLIRNFLREHPNAFACTHSEPDAPNLEGTFIHQFRSPQGEHFNILDEYCKEPVVGKWDVLIADPLQYSTPARKPHYIKSSSHRLCNRTCALITEVGIPIKSLRAKEGVVVESGLFDSPLLGKVIALDRAAGDLLRAHGVQPLCPTETLGLEFPVVTVVSTEPIRQLKFKHLVYIALSRHKERLHVLAPGAPDPTN</sequence>